<accession>A0A9D4ISW0</accession>
<dbReference type="EMBL" id="JAIWYP010000008">
    <property type="protein sequence ID" value="KAH3785420.1"/>
    <property type="molecule type" value="Genomic_DNA"/>
</dbReference>
<organism evidence="1 2">
    <name type="scientific">Dreissena polymorpha</name>
    <name type="common">Zebra mussel</name>
    <name type="synonym">Mytilus polymorpha</name>
    <dbReference type="NCBI Taxonomy" id="45954"/>
    <lineage>
        <taxon>Eukaryota</taxon>
        <taxon>Metazoa</taxon>
        <taxon>Spiralia</taxon>
        <taxon>Lophotrochozoa</taxon>
        <taxon>Mollusca</taxon>
        <taxon>Bivalvia</taxon>
        <taxon>Autobranchia</taxon>
        <taxon>Heteroconchia</taxon>
        <taxon>Euheterodonta</taxon>
        <taxon>Imparidentia</taxon>
        <taxon>Neoheterodontei</taxon>
        <taxon>Myida</taxon>
        <taxon>Dreissenoidea</taxon>
        <taxon>Dreissenidae</taxon>
        <taxon>Dreissena</taxon>
    </lineage>
</organism>
<name>A0A9D4ISW0_DREPO</name>
<reference evidence="1" key="1">
    <citation type="journal article" date="2019" name="bioRxiv">
        <title>The Genome of the Zebra Mussel, Dreissena polymorpha: A Resource for Invasive Species Research.</title>
        <authorList>
            <person name="McCartney M.A."/>
            <person name="Auch B."/>
            <person name="Kono T."/>
            <person name="Mallez S."/>
            <person name="Zhang Y."/>
            <person name="Obille A."/>
            <person name="Becker A."/>
            <person name="Abrahante J.E."/>
            <person name="Garbe J."/>
            <person name="Badalamenti J.P."/>
            <person name="Herman A."/>
            <person name="Mangelson H."/>
            <person name="Liachko I."/>
            <person name="Sullivan S."/>
            <person name="Sone E.D."/>
            <person name="Koren S."/>
            <person name="Silverstein K.A.T."/>
            <person name="Beckman K.B."/>
            <person name="Gohl D.M."/>
        </authorList>
    </citation>
    <scope>NUCLEOTIDE SEQUENCE</scope>
    <source>
        <strain evidence="1">Duluth1</strain>
        <tissue evidence="1">Whole animal</tissue>
    </source>
</reference>
<proteinExistence type="predicted"/>
<dbReference type="Proteomes" id="UP000828390">
    <property type="component" value="Unassembled WGS sequence"/>
</dbReference>
<keyword evidence="2" id="KW-1185">Reference proteome</keyword>
<evidence type="ECO:0000313" key="2">
    <source>
        <dbReference type="Proteomes" id="UP000828390"/>
    </source>
</evidence>
<reference evidence="1" key="2">
    <citation type="submission" date="2020-11" db="EMBL/GenBank/DDBJ databases">
        <authorList>
            <person name="McCartney M.A."/>
            <person name="Auch B."/>
            <person name="Kono T."/>
            <person name="Mallez S."/>
            <person name="Becker A."/>
            <person name="Gohl D.M."/>
            <person name="Silverstein K.A.T."/>
            <person name="Koren S."/>
            <person name="Bechman K.B."/>
            <person name="Herman A."/>
            <person name="Abrahante J.E."/>
            <person name="Garbe J."/>
        </authorList>
    </citation>
    <scope>NUCLEOTIDE SEQUENCE</scope>
    <source>
        <strain evidence="1">Duluth1</strain>
        <tissue evidence="1">Whole animal</tissue>
    </source>
</reference>
<evidence type="ECO:0000313" key="1">
    <source>
        <dbReference type="EMBL" id="KAH3785420.1"/>
    </source>
</evidence>
<sequence length="65" mass="7121">MVSHYALLLTDDRKFRAHTAIDSRIRCVPADANDVSSCAVLYIVDAEDLLGSPYSGAIVDDPSYF</sequence>
<protein>
    <submittedName>
        <fullName evidence="1">Uncharacterized protein</fullName>
    </submittedName>
</protein>
<gene>
    <name evidence="1" type="ORF">DPMN_163508</name>
</gene>
<dbReference type="AlphaFoldDB" id="A0A9D4ISW0"/>
<comment type="caution">
    <text evidence="1">The sequence shown here is derived from an EMBL/GenBank/DDBJ whole genome shotgun (WGS) entry which is preliminary data.</text>
</comment>